<evidence type="ECO:0000313" key="4">
    <source>
        <dbReference type="EMBL" id="QCI60310.1"/>
    </source>
</evidence>
<evidence type="ECO:0000259" key="3">
    <source>
        <dbReference type="PROSITE" id="PS50977"/>
    </source>
</evidence>
<dbReference type="InterPro" id="IPR001647">
    <property type="entry name" value="HTH_TetR"/>
</dbReference>
<proteinExistence type="predicted"/>
<dbReference type="Proteomes" id="UP000298642">
    <property type="component" value="Chromosome"/>
</dbReference>
<keyword evidence="5" id="KW-1185">Reference proteome</keyword>
<dbReference type="PROSITE" id="PS50977">
    <property type="entry name" value="HTH_TETR_2"/>
    <property type="match status" value="1"/>
</dbReference>
<dbReference type="AlphaFoldDB" id="A0A4D7AWW5"/>
<dbReference type="Gene3D" id="1.10.357.10">
    <property type="entry name" value="Tetracycline Repressor, domain 2"/>
    <property type="match status" value="1"/>
</dbReference>
<evidence type="ECO:0000313" key="5">
    <source>
        <dbReference type="Proteomes" id="UP000298642"/>
    </source>
</evidence>
<organism evidence="4 5">
    <name type="scientific">Dysosmobacter welbionis</name>
    <dbReference type="NCBI Taxonomy" id="2093857"/>
    <lineage>
        <taxon>Bacteria</taxon>
        <taxon>Bacillati</taxon>
        <taxon>Bacillota</taxon>
        <taxon>Clostridia</taxon>
        <taxon>Eubacteriales</taxon>
        <taxon>Oscillospiraceae</taxon>
        <taxon>Dysosmobacter</taxon>
    </lineage>
</organism>
<sequence length="207" mass="24014">MARKTYTEEDRARVRQALLDTGLNMAVSKGLKGLHLAELAAAVGISKPYFYTFFDSLEDFSLQMMEEQRCRLLRLLEQELARPEGTWEEHVESFFRTILRHRENGILVMTQGEEADLHSRLTPERFQDFRPGQRDFFLRLMALLDIRQEDCAPEVLANLVFSCLLIYNSAPESMPFLFPSHLEETAALHVKFLVNYLGSLRNAKKDR</sequence>
<dbReference type="GeneID" id="89523511"/>
<evidence type="ECO:0000256" key="2">
    <source>
        <dbReference type="PROSITE-ProRule" id="PRU00335"/>
    </source>
</evidence>
<gene>
    <name evidence="4" type="ORF">EIO64_14725</name>
</gene>
<keyword evidence="1 2" id="KW-0238">DNA-binding</keyword>
<reference evidence="5" key="1">
    <citation type="submission" date="2018-12" db="EMBL/GenBank/DDBJ databases">
        <title>Dusodibacter welbiota gen. nov., sp. nov., isolated from human faeces and emended description of the Oscillibacter genus.</title>
        <authorList>
            <person name="Le Roy T."/>
            <person name="Van der Smissen P."/>
            <person name="Delzenne N."/>
            <person name="Muccioli G."/>
            <person name="Collet J.F."/>
            <person name="Cani P.D."/>
        </authorList>
    </citation>
    <scope>NUCLEOTIDE SEQUENCE [LARGE SCALE GENOMIC DNA]</scope>
    <source>
        <strain evidence="5">J115</strain>
    </source>
</reference>
<accession>A0A4D7AWW5</accession>
<feature type="domain" description="HTH tetR-type" evidence="3">
    <location>
        <begin position="12"/>
        <end position="72"/>
    </location>
</feature>
<name>A0A4D7AWW5_9FIRM</name>
<dbReference type="RefSeq" id="WP_021749742.1">
    <property type="nucleotide sequence ID" value="NZ_CAUWCU010000017.1"/>
</dbReference>
<dbReference type="GO" id="GO:0003677">
    <property type="term" value="F:DNA binding"/>
    <property type="evidence" value="ECO:0007669"/>
    <property type="project" value="UniProtKB-UniRule"/>
</dbReference>
<dbReference type="SUPFAM" id="SSF46689">
    <property type="entry name" value="Homeodomain-like"/>
    <property type="match status" value="1"/>
</dbReference>
<feature type="DNA-binding region" description="H-T-H motif" evidence="2">
    <location>
        <begin position="35"/>
        <end position="54"/>
    </location>
</feature>
<dbReference type="KEGG" id="obj:EIO64_14725"/>
<evidence type="ECO:0000256" key="1">
    <source>
        <dbReference type="ARBA" id="ARBA00023125"/>
    </source>
</evidence>
<protein>
    <submittedName>
        <fullName evidence="4">TetR/AcrR family transcriptional regulator</fullName>
    </submittedName>
</protein>
<dbReference type="InterPro" id="IPR009057">
    <property type="entry name" value="Homeodomain-like_sf"/>
</dbReference>
<dbReference type="EMBL" id="CP034413">
    <property type="protein sequence ID" value="QCI60310.1"/>
    <property type="molecule type" value="Genomic_DNA"/>
</dbReference>